<evidence type="ECO:0008006" key="3">
    <source>
        <dbReference type="Google" id="ProtNLM"/>
    </source>
</evidence>
<protein>
    <recommendedName>
        <fullName evidence="3">Sfi1 spindle body domain-containing protein</fullName>
    </recommendedName>
</protein>
<evidence type="ECO:0000313" key="2">
    <source>
        <dbReference type="Proteomes" id="UP000039324"/>
    </source>
</evidence>
<organism evidence="1 2">
    <name type="scientific">Plasmodiophora brassicae</name>
    <name type="common">Clubroot disease agent</name>
    <dbReference type="NCBI Taxonomy" id="37360"/>
    <lineage>
        <taxon>Eukaryota</taxon>
        <taxon>Sar</taxon>
        <taxon>Rhizaria</taxon>
        <taxon>Endomyxa</taxon>
        <taxon>Phytomyxea</taxon>
        <taxon>Plasmodiophorida</taxon>
        <taxon>Plasmodiophoridae</taxon>
        <taxon>Plasmodiophora</taxon>
    </lineage>
</organism>
<name>A0A0G4ISP7_PLABS</name>
<proteinExistence type="predicted"/>
<keyword evidence="2" id="KW-1185">Reference proteome</keyword>
<sequence>MLRTYFAEWRRRTRLRLFVAFRHWCRLTKLLRSRRQRFRRRVLRAWRRSAVVSVRVRICAPICESFLHQRALAQGLRRWVTCTLRAQVTERHASRTKRNALRAWRAVLIAQVLSPGMLLRRQFRRWRDVAEFRSQHLWQLSVRVDRRLLSNSWAMFRHAFKHSRAVLSAEAQVDAQRVRTCLQHAFGHWVSSFEARLAEPLRRFVVQRTTFRQWLTFVVQRKSEATMAYFLRRSRARSVSRKAFCWWCQLAVCNRLVKRSRSRRRCALFASWRYTVLQRRRLWHLEQLCLRNHLQYRRRPLLEYSFNLWSIMLQLRSRLRFRVAECIRQGFRMWRLVFQRHRAARLFRLVRIVDLWIKAYSLRTQERASVELADLFRLRCVGRRSIRKWHACLVGSPDSVQVDAADQCWIRHACRRAIQALQSSVERRQRRASSYSRWRILHRLWDKWRYETANAVVAEPPRYDRDECRETCRQ</sequence>
<dbReference type="EMBL" id="CDSF01000082">
    <property type="protein sequence ID" value="CEO98116.1"/>
    <property type="molecule type" value="Genomic_DNA"/>
</dbReference>
<accession>A0A0G4ISP7</accession>
<dbReference type="Proteomes" id="UP000039324">
    <property type="component" value="Unassembled WGS sequence"/>
</dbReference>
<gene>
    <name evidence="1" type="ORF">PBRA_006230</name>
</gene>
<evidence type="ECO:0000313" key="1">
    <source>
        <dbReference type="EMBL" id="CEO98116.1"/>
    </source>
</evidence>
<dbReference type="AlphaFoldDB" id="A0A0G4ISP7"/>
<reference evidence="1 2" key="1">
    <citation type="submission" date="2015-02" db="EMBL/GenBank/DDBJ databases">
        <authorList>
            <person name="Chooi Y.-H."/>
        </authorList>
    </citation>
    <scope>NUCLEOTIDE SEQUENCE [LARGE SCALE GENOMIC DNA]</scope>
    <source>
        <strain evidence="1">E3</strain>
    </source>
</reference>